<evidence type="ECO:0000256" key="3">
    <source>
        <dbReference type="SAM" id="MobiDB-lite"/>
    </source>
</evidence>
<dbReference type="Proteomes" id="UP000018291">
    <property type="component" value="Unassembled WGS sequence"/>
</dbReference>
<proteinExistence type="inferred from homology"/>
<evidence type="ECO:0000256" key="2">
    <source>
        <dbReference type="ARBA" id="ARBA00022679"/>
    </source>
</evidence>
<dbReference type="InterPro" id="IPR044855">
    <property type="entry name" value="CoA-Trfase_III_dom3_sf"/>
</dbReference>
<dbReference type="GO" id="GO:0016740">
    <property type="term" value="F:transferase activity"/>
    <property type="evidence" value="ECO:0007669"/>
    <property type="project" value="UniProtKB-KW"/>
</dbReference>
<accession>R4Z2Y6</accession>
<organism evidence="4 5">
    <name type="scientific">Candidatus Neomicrothrix parvicella RN1</name>
    <dbReference type="NCBI Taxonomy" id="1229780"/>
    <lineage>
        <taxon>Bacteria</taxon>
        <taxon>Bacillati</taxon>
        <taxon>Actinomycetota</taxon>
        <taxon>Acidimicrobiia</taxon>
        <taxon>Acidimicrobiales</taxon>
        <taxon>Microthrixaceae</taxon>
        <taxon>Candidatus Neomicrothrix</taxon>
    </lineage>
</organism>
<dbReference type="InterPro" id="IPR050509">
    <property type="entry name" value="CoA-transferase_III"/>
</dbReference>
<dbReference type="STRING" id="1229780.BN381_150065"/>
<keyword evidence="2" id="KW-0808">Transferase</keyword>
<dbReference type="RefSeq" id="WP_012224869.1">
    <property type="nucleotide sequence ID" value="NZ_HG422565.1"/>
</dbReference>
<dbReference type="Gene3D" id="3.40.50.10540">
    <property type="entry name" value="Crotonobetainyl-coa:carnitine coa-transferase, domain 1"/>
    <property type="match status" value="1"/>
</dbReference>
<dbReference type="OrthoDB" id="9797653at2"/>
<gene>
    <name evidence="4" type="ORF">BN381_150065</name>
</gene>
<reference evidence="4 5" key="1">
    <citation type="journal article" date="2013" name="ISME J.">
        <title>Metabolic model for the filamentous 'Candidatus Microthrix parvicella' based on genomic and metagenomic analyses.</title>
        <authorList>
            <person name="Jon McIlroy S."/>
            <person name="Kristiansen R."/>
            <person name="Albertsen M."/>
            <person name="Michael Karst S."/>
            <person name="Rossetti S."/>
            <person name="Lund Nielsen J."/>
            <person name="Tandoi V."/>
            <person name="James Seviour R."/>
            <person name="Nielsen P.H."/>
        </authorList>
    </citation>
    <scope>NUCLEOTIDE SEQUENCE [LARGE SCALE GENOMIC DNA]</scope>
    <source>
        <strain evidence="4 5">RN1</strain>
    </source>
</reference>
<dbReference type="HOGENOM" id="CLU_033975_2_0_11"/>
<dbReference type="InterPro" id="IPR003673">
    <property type="entry name" value="CoA-Trfase_fam_III"/>
</dbReference>
<name>R4Z2Y6_9ACTN</name>
<dbReference type="eggNOG" id="COG1804">
    <property type="taxonomic scope" value="Bacteria"/>
</dbReference>
<evidence type="ECO:0000313" key="5">
    <source>
        <dbReference type="Proteomes" id="UP000018291"/>
    </source>
</evidence>
<dbReference type="Pfam" id="PF02515">
    <property type="entry name" value="CoA_transf_3"/>
    <property type="match status" value="1"/>
</dbReference>
<comment type="similarity">
    <text evidence="1">Belongs to the CoA-transferase III family.</text>
</comment>
<evidence type="ECO:0008006" key="6">
    <source>
        <dbReference type="Google" id="ProtNLM"/>
    </source>
</evidence>
<dbReference type="Gene3D" id="3.30.1540.10">
    <property type="entry name" value="formyl-coa transferase, domain 3"/>
    <property type="match status" value="1"/>
</dbReference>
<dbReference type="PANTHER" id="PTHR48228">
    <property type="entry name" value="SUCCINYL-COA--D-CITRAMALATE COA-TRANSFERASE"/>
    <property type="match status" value="1"/>
</dbReference>
<keyword evidence="5" id="KW-1185">Reference proteome</keyword>
<dbReference type="EMBL" id="CANL01000007">
    <property type="protein sequence ID" value="CCM62952.1"/>
    <property type="molecule type" value="Genomic_DNA"/>
</dbReference>
<protein>
    <recommendedName>
        <fullName evidence="6">CoA transferase</fullName>
    </recommendedName>
</protein>
<comment type="caution">
    <text evidence="4">The sequence shown here is derived from an EMBL/GenBank/DDBJ whole genome shotgun (WGS) entry which is preliminary data.</text>
</comment>
<dbReference type="AlphaFoldDB" id="R4Z2Y6"/>
<evidence type="ECO:0000313" key="4">
    <source>
        <dbReference type="EMBL" id="CCM62952.1"/>
    </source>
</evidence>
<dbReference type="SUPFAM" id="SSF89796">
    <property type="entry name" value="CoA-transferase family III (CaiB/BaiF)"/>
    <property type="match status" value="1"/>
</dbReference>
<sequence>MSHGDPDAVTGRQSPGRWPKAAPDDPPAAGPLVGLRVLELATVLAGPGAGRLLADLGADVVKVEHPHRLDPTRAMGFPAPDGGTSLLWRITSRNKVLRTADLKTGEGLAEVRAWAAEADVLIENFRPGTLERLGLAPEVLWEDNPTLVVTRVTGFGQHGPYAGRPGFATIAEAMSGFADINGAPDGPPILPPIALTDELTAVVAAYATMAAVHAGVGQVVDVSLLDSLFSFMGHNWAAYVADGTQQPRMGSQLPYSVPRNVYESADGHWLALSASADTVAARVAALVGVGDDERLSTFAGRVEHRDDLDAAVAAFIALRTRDEVLLAFRDADAAIAPIYSMADVAADPHFAERESTVTVDGIGMPGMLARFSQTPGRVRWAGRDGSADRTQPQ</sequence>
<dbReference type="PANTHER" id="PTHR48228:SF6">
    <property type="entry name" value="L-CARNITINE COA-TRANSFERASE"/>
    <property type="match status" value="1"/>
</dbReference>
<feature type="region of interest" description="Disordered" evidence="3">
    <location>
        <begin position="1"/>
        <end position="27"/>
    </location>
</feature>
<dbReference type="InterPro" id="IPR023606">
    <property type="entry name" value="CoA-Trfase_III_dom_1_sf"/>
</dbReference>
<evidence type="ECO:0000256" key="1">
    <source>
        <dbReference type="ARBA" id="ARBA00008383"/>
    </source>
</evidence>